<comment type="caution">
    <text evidence="1">The sequence shown here is derived from an EMBL/GenBank/DDBJ whole genome shotgun (WGS) entry which is preliminary data.</text>
</comment>
<dbReference type="RefSeq" id="WP_282734536.1">
    <property type="nucleotide sequence ID" value="NZ_JASCQP010000018.1"/>
</dbReference>
<sequence>MEALSVQSQQRIQALIVESASLPMREPVLRDPAAQAWQASSQQRAHATQQAHFFILDEEMAARELSRAVLEEWRSRRFYERLQAHNGIPALNALLNACIGEAQTQLQILQEAEDQLPTRPCPLPPRGILR</sequence>
<accession>A0ABT6UY09</accession>
<organism evidence="1 2">
    <name type="scientific">Halomonas rhizosphaerae</name>
    <dbReference type="NCBI Taxonomy" id="3043296"/>
    <lineage>
        <taxon>Bacteria</taxon>
        <taxon>Pseudomonadati</taxon>
        <taxon>Pseudomonadota</taxon>
        <taxon>Gammaproteobacteria</taxon>
        <taxon>Oceanospirillales</taxon>
        <taxon>Halomonadaceae</taxon>
        <taxon>Halomonas</taxon>
    </lineage>
</organism>
<gene>
    <name evidence="1" type="ORF">QLQ83_05595</name>
</gene>
<evidence type="ECO:0000313" key="1">
    <source>
        <dbReference type="EMBL" id="MDI5890561.1"/>
    </source>
</evidence>
<evidence type="ECO:0000313" key="2">
    <source>
        <dbReference type="Proteomes" id="UP001225957"/>
    </source>
</evidence>
<dbReference type="Proteomes" id="UP001225957">
    <property type="component" value="Unassembled WGS sequence"/>
</dbReference>
<keyword evidence="2" id="KW-1185">Reference proteome</keyword>
<protein>
    <submittedName>
        <fullName evidence="1">Uncharacterized protein</fullName>
    </submittedName>
</protein>
<reference evidence="1 2" key="1">
    <citation type="submission" date="2023-04" db="EMBL/GenBank/DDBJ databases">
        <title>Halomonas strains isolated from rhizosphere soil.</title>
        <authorList>
            <person name="Xu L."/>
            <person name="Sun J.-Q."/>
        </authorList>
    </citation>
    <scope>NUCLEOTIDE SEQUENCE [LARGE SCALE GENOMIC DNA]</scope>
    <source>
        <strain evidence="1 2">LR5S20</strain>
    </source>
</reference>
<name>A0ABT6UY09_9GAMM</name>
<dbReference type="EMBL" id="JASCQP010000018">
    <property type="protein sequence ID" value="MDI5890561.1"/>
    <property type="molecule type" value="Genomic_DNA"/>
</dbReference>
<proteinExistence type="predicted"/>